<comment type="similarity">
    <text evidence="2 7">Belongs to the major facilitator superfamily. Proton-dependent oligopeptide transporter (POT/PTR) (TC 2.A.17) family.</text>
</comment>
<dbReference type="InterPro" id="IPR018456">
    <property type="entry name" value="PTR2_symporter_CS"/>
</dbReference>
<feature type="transmembrane region" description="Helical" evidence="8">
    <location>
        <begin position="189"/>
        <end position="210"/>
    </location>
</feature>
<dbReference type="PANTHER" id="PTHR11654">
    <property type="entry name" value="OLIGOPEPTIDE TRANSPORTER-RELATED"/>
    <property type="match status" value="1"/>
</dbReference>
<accession>A0AAV5U2U7</accession>
<gene>
    <name evidence="9" type="ORF">PENTCL1PPCAC_22936</name>
</gene>
<evidence type="ECO:0000256" key="6">
    <source>
        <dbReference type="ARBA" id="ARBA00023136"/>
    </source>
</evidence>
<evidence type="ECO:0000256" key="3">
    <source>
        <dbReference type="ARBA" id="ARBA00022692"/>
    </source>
</evidence>
<dbReference type="GO" id="GO:0016020">
    <property type="term" value="C:membrane"/>
    <property type="evidence" value="ECO:0007669"/>
    <property type="project" value="UniProtKB-SubCell"/>
</dbReference>
<keyword evidence="3 7" id="KW-0812">Transmembrane</keyword>
<feature type="transmembrane region" description="Helical" evidence="8">
    <location>
        <begin position="318"/>
        <end position="339"/>
    </location>
</feature>
<keyword evidence="4" id="KW-0653">Protein transport</keyword>
<sequence>SSIAFFSFLHSFSEYPPSVFFILGNEFCERFSFYGMKALLTVYLVTEHHFIPSTAVLIYHLFSCIAYLSPLLGSIAADSYFGRYKVILYVSLFYVCGHALLSFGSLPWLDYHYRSIFDFSGLIVIALSTGGIKPCVSAFAVDQFREDQDNLRAQFFSFFYFSINGGALLAILITPILKSRMSCFGAPTCFPLAFGVPGILMLLALLIFAAGSRSYKKLPPSHSNIALQLFSCGVSSIRKKWRGEKPMRNGDWISLASPEYSHTTIQSLRSFLSVARVFAPIVLFWALFDQKGSTWILLARKLNYQMGGINVIPEQINFLNPLLILILVPIFEVVVYPLARKIVRVTPLRKMATGGILTAISFIMCGMIQMEADRDQPPILLPHQNIIRYLGNVSMLNGVPEGIIDGKIVMEKLSGRGVNASGGEGIIISTKDGRTSFCNFENKKAMDGSIILFISAVSNVTIRSSHDIIASKSVEECGSFSIPATLSDVIVEWECEQESHCNSRLIQTGIGSIQALQIDGDSLDTKILVNPNELSIAWMFPQYVVITMGEVMLSVTGLEFAYSQSTPDIKSVMQALWLMTVFLGNLLDMVISGSHLISDPSLEFFFYAALMLGVMVVFILSALTYTYKGHTIIDHENGRNDIEMNDSR</sequence>
<feature type="transmembrane region" description="Helical" evidence="8">
    <location>
        <begin position="86"/>
        <end position="109"/>
    </location>
</feature>
<dbReference type="GO" id="GO:0006857">
    <property type="term" value="P:oligopeptide transport"/>
    <property type="evidence" value="ECO:0007669"/>
    <property type="project" value="InterPro"/>
</dbReference>
<feature type="transmembrane region" description="Helical" evidence="8">
    <location>
        <begin position="50"/>
        <end position="74"/>
    </location>
</feature>
<reference evidence="9" key="1">
    <citation type="submission" date="2023-10" db="EMBL/GenBank/DDBJ databases">
        <title>Genome assembly of Pristionchus species.</title>
        <authorList>
            <person name="Yoshida K."/>
            <person name="Sommer R.J."/>
        </authorList>
    </citation>
    <scope>NUCLEOTIDE SEQUENCE</scope>
    <source>
        <strain evidence="9">RS0144</strain>
    </source>
</reference>
<comment type="subcellular location">
    <subcellularLocation>
        <location evidence="1 7">Membrane</location>
        <topology evidence="1 7">Multi-pass membrane protein</topology>
    </subcellularLocation>
</comment>
<feature type="transmembrane region" description="Helical" evidence="8">
    <location>
        <begin position="270"/>
        <end position="288"/>
    </location>
</feature>
<name>A0AAV5U2U7_9BILA</name>
<evidence type="ECO:0000313" key="10">
    <source>
        <dbReference type="Proteomes" id="UP001432027"/>
    </source>
</evidence>
<evidence type="ECO:0000256" key="5">
    <source>
        <dbReference type="ARBA" id="ARBA00022989"/>
    </source>
</evidence>
<organism evidence="9 10">
    <name type="scientific">Pristionchus entomophagus</name>
    <dbReference type="NCBI Taxonomy" id="358040"/>
    <lineage>
        <taxon>Eukaryota</taxon>
        <taxon>Metazoa</taxon>
        <taxon>Ecdysozoa</taxon>
        <taxon>Nematoda</taxon>
        <taxon>Chromadorea</taxon>
        <taxon>Rhabditida</taxon>
        <taxon>Rhabditina</taxon>
        <taxon>Diplogasteromorpha</taxon>
        <taxon>Diplogasteroidea</taxon>
        <taxon>Neodiplogasteridae</taxon>
        <taxon>Pristionchus</taxon>
    </lineage>
</organism>
<feature type="transmembrane region" description="Helical" evidence="8">
    <location>
        <begin position="121"/>
        <end position="141"/>
    </location>
</feature>
<dbReference type="Gene3D" id="1.20.1250.20">
    <property type="entry name" value="MFS general substrate transporter like domains"/>
    <property type="match status" value="2"/>
</dbReference>
<dbReference type="InterPro" id="IPR036259">
    <property type="entry name" value="MFS_trans_sf"/>
</dbReference>
<dbReference type="EMBL" id="BTSX01000005">
    <property type="protein sequence ID" value="GMT00762.1"/>
    <property type="molecule type" value="Genomic_DNA"/>
</dbReference>
<evidence type="ECO:0000256" key="7">
    <source>
        <dbReference type="RuleBase" id="RU003755"/>
    </source>
</evidence>
<comment type="caution">
    <text evidence="9">The sequence shown here is derived from an EMBL/GenBank/DDBJ whole genome shotgun (WGS) entry which is preliminary data.</text>
</comment>
<keyword evidence="7" id="KW-0813">Transport</keyword>
<feature type="transmembrane region" description="Helical" evidence="8">
    <location>
        <begin position="540"/>
        <end position="563"/>
    </location>
</feature>
<evidence type="ECO:0000313" key="9">
    <source>
        <dbReference type="EMBL" id="GMT00762.1"/>
    </source>
</evidence>
<feature type="transmembrane region" description="Helical" evidence="8">
    <location>
        <begin position="604"/>
        <end position="625"/>
    </location>
</feature>
<evidence type="ECO:0000256" key="1">
    <source>
        <dbReference type="ARBA" id="ARBA00004141"/>
    </source>
</evidence>
<dbReference type="PROSITE" id="PS01023">
    <property type="entry name" value="PTR2_2"/>
    <property type="match status" value="1"/>
</dbReference>
<dbReference type="Pfam" id="PF00854">
    <property type="entry name" value="PTR2"/>
    <property type="match status" value="2"/>
</dbReference>
<evidence type="ECO:0000256" key="4">
    <source>
        <dbReference type="ARBA" id="ARBA00022856"/>
    </source>
</evidence>
<dbReference type="SUPFAM" id="SSF103473">
    <property type="entry name" value="MFS general substrate transporter"/>
    <property type="match status" value="1"/>
</dbReference>
<dbReference type="InterPro" id="IPR000109">
    <property type="entry name" value="POT_fam"/>
</dbReference>
<dbReference type="CDD" id="cd17347">
    <property type="entry name" value="MFS_SLC15A1_2_like"/>
    <property type="match status" value="1"/>
</dbReference>
<evidence type="ECO:0000256" key="2">
    <source>
        <dbReference type="ARBA" id="ARBA00005982"/>
    </source>
</evidence>
<dbReference type="AlphaFoldDB" id="A0AAV5U2U7"/>
<dbReference type="GO" id="GO:0022857">
    <property type="term" value="F:transmembrane transporter activity"/>
    <property type="evidence" value="ECO:0007669"/>
    <property type="project" value="InterPro"/>
</dbReference>
<feature type="non-terminal residue" evidence="9">
    <location>
        <position position="1"/>
    </location>
</feature>
<keyword evidence="6 8" id="KW-0472">Membrane</keyword>
<dbReference type="FunFam" id="1.20.1250.20:FF:000612">
    <property type="entry name" value="Peptide transporter 3"/>
    <property type="match status" value="1"/>
</dbReference>
<evidence type="ECO:0000256" key="8">
    <source>
        <dbReference type="SAM" id="Phobius"/>
    </source>
</evidence>
<keyword evidence="4" id="KW-0571">Peptide transport</keyword>
<protein>
    <submittedName>
        <fullName evidence="9">Uncharacterized protein</fullName>
    </submittedName>
</protein>
<feature type="transmembrane region" description="Helical" evidence="8">
    <location>
        <begin position="153"/>
        <end position="177"/>
    </location>
</feature>
<keyword evidence="10" id="KW-1185">Reference proteome</keyword>
<dbReference type="Proteomes" id="UP001432027">
    <property type="component" value="Unassembled WGS sequence"/>
</dbReference>
<keyword evidence="5 8" id="KW-1133">Transmembrane helix</keyword>
<feature type="transmembrane region" description="Helical" evidence="8">
    <location>
        <begin position="575"/>
        <end position="598"/>
    </location>
</feature>
<feature type="transmembrane region" description="Helical" evidence="8">
    <location>
        <begin position="351"/>
        <end position="370"/>
    </location>
</feature>
<proteinExistence type="inferred from homology"/>